<sequence>MSKALSCYAFESLLFKLNLESNKIPLSKYFETLHESFTALPSRAPLFITWNKNHQLRGCIGTFSPLPIESGVSRYALHAALQDPRFFPISTSEVESLEVSVTLLDNFVTIDNPLDWEIGVNGLKISFQLNNEHYSGTFLPSVAEEENWDKLTTLHYLLKKADYPVSQKNVSQFYEKGLNEGWLELTRYDGLKNRLDYNEFIRIRNQVE</sequence>
<dbReference type="PROSITE" id="PS51112">
    <property type="entry name" value="AMMECR1"/>
    <property type="match status" value="1"/>
</dbReference>
<dbReference type="InterPro" id="IPR023473">
    <property type="entry name" value="AMMECR1"/>
</dbReference>
<evidence type="ECO:0000313" key="2">
    <source>
        <dbReference type="EMBL" id="KGR15945.1"/>
    </source>
</evidence>
<dbReference type="SUPFAM" id="SSF143447">
    <property type="entry name" value="AMMECR1-like"/>
    <property type="match status" value="1"/>
</dbReference>
<dbReference type="AlphaFoldDB" id="A0AB34PZI6"/>
<organism evidence="2 3">
    <name type="scientific">Candida albicans P78048</name>
    <dbReference type="NCBI Taxonomy" id="1094989"/>
    <lineage>
        <taxon>Eukaryota</taxon>
        <taxon>Fungi</taxon>
        <taxon>Dikarya</taxon>
        <taxon>Ascomycota</taxon>
        <taxon>Saccharomycotina</taxon>
        <taxon>Pichiomycetes</taxon>
        <taxon>Debaryomycetaceae</taxon>
        <taxon>Candida/Lodderomyces clade</taxon>
        <taxon>Candida</taxon>
    </lineage>
</organism>
<gene>
    <name evidence="2" type="ORF">MG3_01537</name>
</gene>
<dbReference type="InterPro" id="IPR027485">
    <property type="entry name" value="AMMECR1_N"/>
</dbReference>
<reference evidence="2 3" key="1">
    <citation type="submission" date="2013-12" db="EMBL/GenBank/DDBJ databases">
        <title>The Genome Sequence of Candida albicans P78048.</title>
        <authorList>
            <consortium name="The Broad Institute Genome Sequencing Platform"/>
            <consortium name="The Broad Institute Genome Sequencing Center for Infectious Disease"/>
            <person name="Cuomo C."/>
            <person name="Bennett R."/>
            <person name="Hirakawa M."/>
            <person name="Noverr M."/>
            <person name="Mitchell A."/>
            <person name="Young S.K."/>
            <person name="Zeng Q."/>
            <person name="Gargeya S."/>
            <person name="Fitzgerald M."/>
            <person name="Abouelleil A."/>
            <person name="Alvarado L."/>
            <person name="Berlin A.M."/>
            <person name="Chapman S.B."/>
            <person name="Dewar J."/>
            <person name="Goldberg J."/>
            <person name="Griggs A."/>
            <person name="Gujja S."/>
            <person name="Hansen M."/>
            <person name="Howarth C."/>
            <person name="Imamovic A."/>
            <person name="Larimer J."/>
            <person name="McCowan C."/>
            <person name="Murphy C."/>
            <person name="Pearson M."/>
            <person name="Priest M."/>
            <person name="Roberts A."/>
            <person name="Saif S."/>
            <person name="Shea T."/>
            <person name="Sykes S."/>
            <person name="Wortman J."/>
            <person name="Nusbaum C."/>
            <person name="Birren B."/>
        </authorList>
    </citation>
    <scope>NUCLEOTIDE SEQUENCE [LARGE SCALE GENOMIC DNA]</scope>
    <source>
        <strain evidence="2 3">P78048</strain>
    </source>
</reference>
<dbReference type="PANTHER" id="PTHR13016">
    <property type="entry name" value="AMMECR1 HOMOLOG"/>
    <property type="match status" value="1"/>
</dbReference>
<dbReference type="NCBIfam" id="TIGR00296">
    <property type="entry name" value="TIGR00296 family protein"/>
    <property type="match status" value="1"/>
</dbReference>
<dbReference type="Proteomes" id="UP000030161">
    <property type="component" value="Unassembled WGS sequence"/>
</dbReference>
<dbReference type="Pfam" id="PF01871">
    <property type="entry name" value="AMMECR1"/>
    <property type="match status" value="1"/>
</dbReference>
<dbReference type="InterPro" id="IPR036071">
    <property type="entry name" value="AMMECR1_dom_sf"/>
</dbReference>
<protein>
    <recommendedName>
        <fullName evidence="1">AMMECR1 domain-containing protein</fullName>
    </recommendedName>
</protein>
<dbReference type="FunFam" id="3.30.700.20:FF:000004">
    <property type="entry name" value="Uncharacterized protein"/>
    <property type="match status" value="1"/>
</dbReference>
<proteinExistence type="predicted"/>
<comment type="caution">
    <text evidence="2">The sequence shown here is derived from an EMBL/GenBank/DDBJ whole genome shotgun (WGS) entry which is preliminary data.</text>
</comment>
<feature type="domain" description="AMMECR1" evidence="1">
    <location>
        <begin position="1"/>
        <end position="204"/>
    </location>
</feature>
<dbReference type="SMR" id="A0AB34PZI6"/>
<name>A0AB34PZI6_CANAX</name>
<dbReference type="EMBL" id="AJIX01000010">
    <property type="protein sequence ID" value="KGR15945.1"/>
    <property type="molecule type" value="Genomic_DNA"/>
</dbReference>
<evidence type="ECO:0000313" key="3">
    <source>
        <dbReference type="Proteomes" id="UP000030161"/>
    </source>
</evidence>
<accession>A0AB34PZI6</accession>
<dbReference type="InterPro" id="IPR002733">
    <property type="entry name" value="AMMECR1_domain"/>
</dbReference>
<dbReference type="PANTHER" id="PTHR13016:SF0">
    <property type="entry name" value="AMME SYNDROME CANDIDATE GENE 1 PROTEIN"/>
    <property type="match status" value="1"/>
</dbReference>
<evidence type="ECO:0000259" key="1">
    <source>
        <dbReference type="PROSITE" id="PS51112"/>
    </source>
</evidence>
<dbReference type="Gene3D" id="3.30.700.20">
    <property type="entry name" value="Hypothetical protein ph0010, domain 1"/>
    <property type="match status" value="1"/>
</dbReference>